<dbReference type="KEGG" id="elut:CKA38_13460"/>
<sequence length="136" mass="15099">MVKITGEYQGELHCVAKHEQSGNTLVTDAPRDNNGRGEAFSPTDLAATALGTCMLTIMAMAARKHGVELKGTRFEVVKEMSTNLPRRIASVDTKFWVPFRKDALPVGTLERAAESCPVHQSLHPDIEKRITFYWAE</sequence>
<evidence type="ECO:0000313" key="1">
    <source>
        <dbReference type="EMBL" id="AWI10129.1"/>
    </source>
</evidence>
<protein>
    <submittedName>
        <fullName evidence="1">Osmotically inducible protein OsmC</fullName>
    </submittedName>
</protein>
<dbReference type="AlphaFoldDB" id="A0A2U8E5B4"/>
<dbReference type="SUPFAM" id="SSF82784">
    <property type="entry name" value="OsmC-like"/>
    <property type="match status" value="1"/>
</dbReference>
<organism evidence="1 2">
    <name type="scientific">Ereboglobus luteus</name>
    <dbReference type="NCBI Taxonomy" id="1796921"/>
    <lineage>
        <taxon>Bacteria</taxon>
        <taxon>Pseudomonadati</taxon>
        <taxon>Verrucomicrobiota</taxon>
        <taxon>Opitutia</taxon>
        <taxon>Opitutales</taxon>
        <taxon>Opitutaceae</taxon>
        <taxon>Ereboglobus</taxon>
    </lineage>
</organism>
<dbReference type="Pfam" id="PF02566">
    <property type="entry name" value="OsmC"/>
    <property type="match status" value="1"/>
</dbReference>
<evidence type="ECO:0000313" key="2">
    <source>
        <dbReference type="Proteomes" id="UP000244896"/>
    </source>
</evidence>
<dbReference type="InterPro" id="IPR003718">
    <property type="entry name" value="OsmC/Ohr_fam"/>
</dbReference>
<proteinExistence type="predicted"/>
<dbReference type="RefSeq" id="WP_108825981.1">
    <property type="nucleotide sequence ID" value="NZ_CP023004.1"/>
</dbReference>
<name>A0A2U8E5B4_9BACT</name>
<dbReference type="OrthoDB" id="290036at2"/>
<dbReference type="Gene3D" id="3.30.300.20">
    <property type="match status" value="1"/>
</dbReference>
<dbReference type="PANTHER" id="PTHR39624:SF2">
    <property type="entry name" value="OSMC-LIKE PROTEIN"/>
    <property type="match status" value="1"/>
</dbReference>
<dbReference type="InterPro" id="IPR015946">
    <property type="entry name" value="KH_dom-like_a/b"/>
</dbReference>
<dbReference type="PANTHER" id="PTHR39624">
    <property type="entry name" value="PROTEIN INVOLVED IN RIMO-MEDIATED BETA-METHYLTHIOLATION OF RIBOSOMAL PROTEIN S12 YCAO"/>
    <property type="match status" value="1"/>
</dbReference>
<reference evidence="1 2" key="1">
    <citation type="journal article" date="2018" name="Syst. Appl. Microbiol.">
        <title>Ereboglobus luteus gen. nov. sp. nov. from cockroach guts, and new insights into the oxygen relationship of the genera Opitutus and Didymococcus (Verrucomicrobia: Opitutaceae).</title>
        <authorList>
            <person name="Tegtmeier D."/>
            <person name="Belitz A."/>
            <person name="Radek R."/>
            <person name="Heimerl T."/>
            <person name="Brune A."/>
        </authorList>
    </citation>
    <scope>NUCLEOTIDE SEQUENCE [LARGE SCALE GENOMIC DNA]</scope>
    <source>
        <strain evidence="1 2">Ho45</strain>
    </source>
</reference>
<dbReference type="InterPro" id="IPR036102">
    <property type="entry name" value="OsmC/Ohrsf"/>
</dbReference>
<gene>
    <name evidence="1" type="ORF">CKA38_13460</name>
</gene>
<accession>A0A2U8E5B4</accession>
<dbReference type="Proteomes" id="UP000244896">
    <property type="component" value="Chromosome"/>
</dbReference>
<dbReference type="EMBL" id="CP023004">
    <property type="protein sequence ID" value="AWI10129.1"/>
    <property type="molecule type" value="Genomic_DNA"/>
</dbReference>
<keyword evidence="2" id="KW-1185">Reference proteome</keyword>